<keyword evidence="2" id="KW-0175">Coiled coil</keyword>
<dbReference type="InterPro" id="IPR013087">
    <property type="entry name" value="Znf_C2H2_type"/>
</dbReference>
<dbReference type="PROSITE" id="PS00028">
    <property type="entry name" value="ZINC_FINGER_C2H2_1"/>
    <property type="match status" value="1"/>
</dbReference>
<keyword evidence="1" id="KW-0862">Zinc</keyword>
<dbReference type="GO" id="GO:0008270">
    <property type="term" value="F:zinc ion binding"/>
    <property type="evidence" value="ECO:0007669"/>
    <property type="project" value="UniProtKB-KW"/>
</dbReference>
<accession>A0AAE1DP58</accession>
<keyword evidence="1" id="KW-0863">Zinc-finger</keyword>
<keyword evidence="1" id="KW-0479">Metal-binding</keyword>
<proteinExistence type="predicted"/>
<evidence type="ECO:0000256" key="2">
    <source>
        <dbReference type="SAM" id="Coils"/>
    </source>
</evidence>
<dbReference type="EMBL" id="JAWDGP010003045">
    <property type="protein sequence ID" value="KAK3777976.1"/>
    <property type="molecule type" value="Genomic_DNA"/>
</dbReference>
<feature type="compositionally biased region" description="Basic and acidic residues" evidence="3">
    <location>
        <begin position="359"/>
        <end position="370"/>
    </location>
</feature>
<feature type="compositionally biased region" description="Basic and acidic residues" evidence="3">
    <location>
        <begin position="588"/>
        <end position="600"/>
    </location>
</feature>
<evidence type="ECO:0000259" key="4">
    <source>
        <dbReference type="PROSITE" id="PS50157"/>
    </source>
</evidence>
<evidence type="ECO:0000256" key="3">
    <source>
        <dbReference type="SAM" id="MobiDB-lite"/>
    </source>
</evidence>
<evidence type="ECO:0000313" key="6">
    <source>
        <dbReference type="Proteomes" id="UP001283361"/>
    </source>
</evidence>
<name>A0AAE1DP58_9GAST</name>
<feature type="coiled-coil region" evidence="2">
    <location>
        <begin position="261"/>
        <end position="302"/>
    </location>
</feature>
<dbReference type="AlphaFoldDB" id="A0AAE1DP58"/>
<evidence type="ECO:0000313" key="5">
    <source>
        <dbReference type="EMBL" id="KAK3777976.1"/>
    </source>
</evidence>
<comment type="caution">
    <text evidence="5">The sequence shown here is derived from an EMBL/GenBank/DDBJ whole genome shotgun (WGS) entry which is preliminary data.</text>
</comment>
<feature type="region of interest" description="Disordered" evidence="3">
    <location>
        <begin position="196"/>
        <end position="216"/>
    </location>
</feature>
<feature type="domain" description="C2H2-type" evidence="4">
    <location>
        <begin position="99"/>
        <end position="126"/>
    </location>
</feature>
<sequence>MSGLAFVTHPSVRIKGTENSYTPTQCMDERCPVKAPHLHCPLCVKTDAYQDPVILKAHYRVKHVDKGIDFAGLKILRCCDHCDIIGIIKGEKKFKGAHWHCYRCRNGFNRRDEAIKHYKTHFRNPQTTFQIQITQDLNSPPEIRPHEDHNTTMQDSFGPVHNPLEAIIRPPISQQAVQIAEPNVLKTVANSIHHGKTMQKIKHEPLDKEDDSGGQDDEETIMIIQGTQLETALASHIIDSGDLGQLGKPGLDANLSWEIRFRMEEEEKNMYKAKAEEYKLEVNLLKQQVSDLETQLTQQRQICFHELLDMFASDDHAQKQAASEQVVKFLEQCQAFLPNTNLSVLRDSMNLQDQQQEADSDHGHQQEHQSSKAQSMSRLMHDFDESGPNSCSESLVLSGDGHDQKQHRAHSITNELQVICTSAEGQVIMASALDTASAVVRQEQDTDLDHSTAISVQAHGVEQPEQAAMFAQILGQQGQQGMEVQAVLPEMSTDTTEPGLETDPGLVPRGESSGLMTTECLMEVVAANGLASLGQDVTAVTNASDSDAHHQTQGTFMVTLDNGHGIIIQHTPDASVHQGESEDVSIQAKDERDLKHLKVS</sequence>
<feature type="compositionally biased region" description="Acidic residues" evidence="3">
    <location>
        <begin position="207"/>
        <end position="216"/>
    </location>
</feature>
<dbReference type="Proteomes" id="UP001283361">
    <property type="component" value="Unassembled WGS sequence"/>
</dbReference>
<gene>
    <name evidence="5" type="ORF">RRG08_038772</name>
</gene>
<keyword evidence="6" id="KW-1185">Reference proteome</keyword>
<feature type="region of interest" description="Disordered" evidence="3">
    <location>
        <begin position="572"/>
        <end position="600"/>
    </location>
</feature>
<organism evidence="5 6">
    <name type="scientific">Elysia crispata</name>
    <name type="common">lettuce slug</name>
    <dbReference type="NCBI Taxonomy" id="231223"/>
    <lineage>
        <taxon>Eukaryota</taxon>
        <taxon>Metazoa</taxon>
        <taxon>Spiralia</taxon>
        <taxon>Lophotrochozoa</taxon>
        <taxon>Mollusca</taxon>
        <taxon>Gastropoda</taxon>
        <taxon>Heterobranchia</taxon>
        <taxon>Euthyneura</taxon>
        <taxon>Panpulmonata</taxon>
        <taxon>Sacoglossa</taxon>
        <taxon>Placobranchoidea</taxon>
        <taxon>Plakobranchidae</taxon>
        <taxon>Elysia</taxon>
    </lineage>
</organism>
<protein>
    <recommendedName>
        <fullName evidence="4">C2H2-type domain-containing protein</fullName>
    </recommendedName>
</protein>
<feature type="region of interest" description="Disordered" evidence="3">
    <location>
        <begin position="352"/>
        <end position="401"/>
    </location>
</feature>
<reference evidence="5" key="1">
    <citation type="journal article" date="2023" name="G3 (Bethesda)">
        <title>A reference genome for the long-term kleptoplast-retaining sea slug Elysia crispata morphotype clarki.</title>
        <authorList>
            <person name="Eastman K.E."/>
            <person name="Pendleton A.L."/>
            <person name="Shaikh M.A."/>
            <person name="Suttiyut T."/>
            <person name="Ogas R."/>
            <person name="Tomko P."/>
            <person name="Gavelis G."/>
            <person name="Widhalm J.R."/>
            <person name="Wisecaver J.H."/>
        </authorList>
    </citation>
    <scope>NUCLEOTIDE SEQUENCE</scope>
    <source>
        <strain evidence="5">ECLA1</strain>
    </source>
</reference>
<dbReference type="PROSITE" id="PS50157">
    <property type="entry name" value="ZINC_FINGER_C2H2_2"/>
    <property type="match status" value="1"/>
</dbReference>
<evidence type="ECO:0000256" key="1">
    <source>
        <dbReference type="PROSITE-ProRule" id="PRU00042"/>
    </source>
</evidence>